<keyword evidence="2" id="KW-0812">Transmembrane</keyword>
<dbReference type="eggNOG" id="ENOG5033JJN">
    <property type="taxonomic scope" value="Bacteria"/>
</dbReference>
<protein>
    <submittedName>
        <fullName evidence="3">Uncharacterized protein</fullName>
    </submittedName>
</protein>
<organism evidence="3 4">
    <name type="scientific">Spirochaeta lutea</name>
    <dbReference type="NCBI Taxonomy" id="1480694"/>
    <lineage>
        <taxon>Bacteria</taxon>
        <taxon>Pseudomonadati</taxon>
        <taxon>Spirochaetota</taxon>
        <taxon>Spirochaetia</taxon>
        <taxon>Spirochaetales</taxon>
        <taxon>Spirochaetaceae</taxon>
        <taxon>Spirochaeta</taxon>
    </lineage>
</organism>
<keyword evidence="2" id="KW-1133">Transmembrane helix</keyword>
<feature type="transmembrane region" description="Helical" evidence="2">
    <location>
        <begin position="203"/>
        <end position="225"/>
    </location>
</feature>
<name>A0A098QSV1_9SPIO</name>
<evidence type="ECO:0000313" key="3">
    <source>
        <dbReference type="EMBL" id="KGE70935.1"/>
    </source>
</evidence>
<sequence>MSRQFIPEDDIKPILLKALEIQEKQLRTSSDSLLSGSLDQVSVQELQGMAKELGIAPGVLEQAMLMYRYGGSKGSSHSLGRRLLGSPPRLDDYLVLPRRLTTEDLEQLSRLLSMAVPQGGSGQISAVGLLWQSNAPVVSGGQGIVSDILKVDVSLAQESTLVRFTQDMGQSAGGVFGGIIGGFGGGVGFGVGFGVGIGALGSALFAAVFPLAALAGSYGLARYIYRRLYLHRSRTITRIKEEIQSRLSSGPPTESNGRPRIGQ</sequence>
<evidence type="ECO:0000256" key="1">
    <source>
        <dbReference type="SAM" id="MobiDB-lite"/>
    </source>
</evidence>
<evidence type="ECO:0000256" key="2">
    <source>
        <dbReference type="SAM" id="Phobius"/>
    </source>
</evidence>
<evidence type="ECO:0000313" key="4">
    <source>
        <dbReference type="Proteomes" id="UP000029692"/>
    </source>
</evidence>
<keyword evidence="4" id="KW-1185">Reference proteome</keyword>
<accession>A0A098QSV1</accession>
<dbReference type="EMBL" id="JNUP01000071">
    <property type="protein sequence ID" value="KGE70935.1"/>
    <property type="molecule type" value="Genomic_DNA"/>
</dbReference>
<dbReference type="Proteomes" id="UP000029692">
    <property type="component" value="Unassembled WGS sequence"/>
</dbReference>
<gene>
    <name evidence="3" type="ORF">DC28_13410</name>
</gene>
<reference evidence="3 4" key="1">
    <citation type="submission" date="2014-05" db="EMBL/GenBank/DDBJ databases">
        <title>De novo Genome Sequence of Spirocheata sp.</title>
        <authorList>
            <person name="Shivani Y."/>
            <person name="Subhash Y."/>
            <person name="Tushar L."/>
            <person name="Sasikala C."/>
            <person name="Ramana C.V."/>
        </authorList>
    </citation>
    <scope>NUCLEOTIDE SEQUENCE [LARGE SCALE GENOMIC DNA]</scope>
    <source>
        <strain evidence="3 4">JC230</strain>
    </source>
</reference>
<feature type="compositionally biased region" description="Polar residues" evidence="1">
    <location>
        <begin position="245"/>
        <end position="256"/>
    </location>
</feature>
<feature type="transmembrane region" description="Helical" evidence="2">
    <location>
        <begin position="173"/>
        <end position="197"/>
    </location>
</feature>
<comment type="caution">
    <text evidence="3">The sequence shown here is derived from an EMBL/GenBank/DDBJ whole genome shotgun (WGS) entry which is preliminary data.</text>
</comment>
<dbReference type="STRING" id="1480694.DC28_13410"/>
<feature type="region of interest" description="Disordered" evidence="1">
    <location>
        <begin position="243"/>
        <end position="263"/>
    </location>
</feature>
<dbReference type="AlphaFoldDB" id="A0A098QSV1"/>
<proteinExistence type="predicted"/>
<dbReference type="RefSeq" id="WP_037549528.1">
    <property type="nucleotide sequence ID" value="NZ_JNUP01000071.1"/>
</dbReference>
<keyword evidence="2" id="KW-0472">Membrane</keyword>